<evidence type="ECO:0000313" key="1">
    <source>
        <dbReference type="EMBL" id="VAW13124.1"/>
    </source>
</evidence>
<reference evidence="1" key="1">
    <citation type="submission" date="2018-06" db="EMBL/GenBank/DDBJ databases">
        <authorList>
            <person name="Zhirakovskaya E."/>
        </authorList>
    </citation>
    <scope>NUCLEOTIDE SEQUENCE</scope>
</reference>
<dbReference type="EMBL" id="UOEL01000099">
    <property type="protein sequence ID" value="VAW13124.1"/>
    <property type="molecule type" value="Genomic_DNA"/>
</dbReference>
<accession>A0A3B0TX79</accession>
<proteinExistence type="predicted"/>
<protein>
    <submittedName>
        <fullName evidence="1">Uncharacterized protein</fullName>
    </submittedName>
</protein>
<sequence length="95" mass="10813">MPYHIQKICANGRNSSMVGIKIDQKQILLLTSTTFLTQLQIINTLNPNYSWIFVMKSQNTNPPALGTVELGSAEFFCRKNCNSILREQKIEHSQL</sequence>
<name>A0A3B0TX79_9ZZZZ</name>
<organism evidence="1">
    <name type="scientific">hydrothermal vent metagenome</name>
    <dbReference type="NCBI Taxonomy" id="652676"/>
    <lineage>
        <taxon>unclassified sequences</taxon>
        <taxon>metagenomes</taxon>
        <taxon>ecological metagenomes</taxon>
    </lineage>
</organism>
<dbReference type="AlphaFoldDB" id="A0A3B0TX79"/>
<gene>
    <name evidence="1" type="ORF">MNBD_BACTEROID03-554</name>
</gene>